<evidence type="ECO:0008006" key="3">
    <source>
        <dbReference type="Google" id="ProtNLM"/>
    </source>
</evidence>
<gene>
    <name evidence="1" type="ORF">G9U52_25655</name>
</gene>
<dbReference type="Gene3D" id="3.30.2310.20">
    <property type="entry name" value="RelE-like"/>
    <property type="match status" value="1"/>
</dbReference>
<dbReference type="SUPFAM" id="SSF143011">
    <property type="entry name" value="RelE-like"/>
    <property type="match status" value="1"/>
</dbReference>
<reference evidence="1" key="1">
    <citation type="submission" date="2020-03" db="EMBL/GenBank/DDBJ databases">
        <title>Draft sequencing of Paenibacilllus sp. S3N08.</title>
        <authorList>
            <person name="Kim D.-U."/>
        </authorList>
    </citation>
    <scope>NUCLEOTIDE SEQUENCE</scope>
    <source>
        <strain evidence="1">S3N08</strain>
    </source>
</reference>
<evidence type="ECO:0000313" key="1">
    <source>
        <dbReference type="EMBL" id="NHN33203.1"/>
    </source>
</evidence>
<dbReference type="InterPro" id="IPR035093">
    <property type="entry name" value="RelE/ParE_toxin_dom_sf"/>
</dbReference>
<evidence type="ECO:0000313" key="2">
    <source>
        <dbReference type="Proteomes" id="UP001165962"/>
    </source>
</evidence>
<protein>
    <recommendedName>
        <fullName evidence="3">Type II toxin-antitoxin system RelE/ParE family toxin</fullName>
    </recommendedName>
</protein>
<comment type="caution">
    <text evidence="1">The sequence shown here is derived from an EMBL/GenBank/DDBJ whole genome shotgun (WGS) entry which is preliminary data.</text>
</comment>
<organism evidence="1 2">
    <name type="scientific">Paenibacillus agricola</name>
    <dbReference type="NCBI Taxonomy" id="2716264"/>
    <lineage>
        <taxon>Bacteria</taxon>
        <taxon>Bacillati</taxon>
        <taxon>Bacillota</taxon>
        <taxon>Bacilli</taxon>
        <taxon>Bacillales</taxon>
        <taxon>Paenibacillaceae</taxon>
        <taxon>Paenibacillus</taxon>
    </lineage>
</organism>
<dbReference type="EMBL" id="JAAOIW010000011">
    <property type="protein sequence ID" value="NHN33203.1"/>
    <property type="molecule type" value="Genomic_DNA"/>
</dbReference>
<dbReference type="Proteomes" id="UP001165962">
    <property type="component" value="Unassembled WGS sequence"/>
</dbReference>
<sequence length="98" mass="11592">MYAIEFVSKRVEKEMNSFRKEEIVSIQNALEILTKDPRPLQLDYGSVNRCSDVKRIKAKRIRMFYTIDEKKGIIYIGKIDNRDSHCYGKNIRTWFNAG</sequence>
<keyword evidence="2" id="KW-1185">Reference proteome</keyword>
<proteinExistence type="predicted"/>
<dbReference type="RefSeq" id="WP_166153515.1">
    <property type="nucleotide sequence ID" value="NZ_JAAOIW010000011.1"/>
</dbReference>
<name>A0ABX0JB82_9BACL</name>
<accession>A0ABX0JB82</accession>